<keyword evidence="4" id="KW-0808">Transferase</keyword>
<dbReference type="AlphaFoldDB" id="A0A5C4WN64"/>
<feature type="transmembrane region" description="Helical" evidence="2">
    <location>
        <begin position="108"/>
        <end position="128"/>
    </location>
</feature>
<reference evidence="4 5" key="1">
    <citation type="submission" date="2019-10" db="EMBL/GenBank/DDBJ databases">
        <title>Nonomuraea sp. nov., isolated from Phyllanthus amarus.</title>
        <authorList>
            <person name="Klykleung N."/>
            <person name="Tanasupawat S."/>
        </authorList>
    </citation>
    <scope>NUCLEOTIDE SEQUENCE [LARGE SCALE GENOMIC DNA]</scope>
    <source>
        <strain evidence="4 5">PA1-10</strain>
    </source>
</reference>
<keyword evidence="2" id="KW-0812">Transmembrane</keyword>
<feature type="transmembrane region" description="Helical" evidence="2">
    <location>
        <begin position="268"/>
        <end position="289"/>
    </location>
</feature>
<feature type="transmembrane region" description="Helical" evidence="2">
    <location>
        <begin position="201"/>
        <end position="223"/>
    </location>
</feature>
<dbReference type="PANTHER" id="PTHR23028">
    <property type="entry name" value="ACETYLTRANSFERASE"/>
    <property type="match status" value="1"/>
</dbReference>
<dbReference type="GO" id="GO:0016747">
    <property type="term" value="F:acyltransferase activity, transferring groups other than amino-acyl groups"/>
    <property type="evidence" value="ECO:0007669"/>
    <property type="project" value="InterPro"/>
</dbReference>
<evidence type="ECO:0000313" key="5">
    <source>
        <dbReference type="Proteomes" id="UP000312512"/>
    </source>
</evidence>
<feature type="transmembrane region" description="Helical" evidence="2">
    <location>
        <begin position="365"/>
        <end position="382"/>
    </location>
</feature>
<protein>
    <submittedName>
        <fullName evidence="4">Acyltransferase family protein</fullName>
    </submittedName>
</protein>
<dbReference type="InterPro" id="IPR002656">
    <property type="entry name" value="Acyl_transf_3_dom"/>
</dbReference>
<feature type="transmembrane region" description="Helical" evidence="2">
    <location>
        <begin position="295"/>
        <end position="315"/>
    </location>
</feature>
<feature type="transmembrane region" description="Helical" evidence="2">
    <location>
        <begin position="67"/>
        <end position="87"/>
    </location>
</feature>
<feature type="compositionally biased region" description="Low complexity" evidence="1">
    <location>
        <begin position="1"/>
        <end position="21"/>
    </location>
</feature>
<sequence length="438" mass="46209">MAPRRAPRTAPRMGPRTGPRTQPHAALRAGPEPHLAPGRPHIGALDGLRGLAVAAVLLFHAGHLPGGFLGVDLFFVLSGFLITGLLLEELGGHGRPALVAFWGRRARRLLPALTVMVIATLLLAWAFAPPAMLGPALDDAPWVAAQSVNWHFIGERIGYWNASGTRLFAHLWSIGVEWQFYLAWPLVVAVAGRGRGGQRRVAVVAVAGALVSLLLMIRLGVAVDTTRAYEGTDTRAFSLLLGAAAATAPHFGPHFGPVRDAVAALPRAAADAICAVLLGGLCAAWLLTAGEKAPGLFQGGMFAHSLGCAVLIALLARSPDGRAGRVIGSAVPRRLGELSYSLYLWHWPVYLLLPRPPAGNWVWDWGWTLLAVGLSLLAAVVSKAAVEDPVRLRTRWATGRRGWAALAVAGAVAAGLWAAIPRPVPGAGTVDVSRLDQL</sequence>
<feature type="domain" description="Acyltransferase 3" evidence="3">
    <location>
        <begin position="43"/>
        <end position="381"/>
    </location>
</feature>
<keyword evidence="2" id="KW-1133">Transmembrane helix</keyword>
<dbReference type="GO" id="GO:0009103">
    <property type="term" value="P:lipopolysaccharide biosynthetic process"/>
    <property type="evidence" value="ECO:0007669"/>
    <property type="project" value="TreeGrafter"/>
</dbReference>
<keyword evidence="5" id="KW-1185">Reference proteome</keyword>
<proteinExistence type="predicted"/>
<keyword evidence="4" id="KW-0012">Acyltransferase</keyword>
<evidence type="ECO:0000256" key="2">
    <source>
        <dbReference type="SAM" id="Phobius"/>
    </source>
</evidence>
<dbReference type="Pfam" id="PF01757">
    <property type="entry name" value="Acyl_transf_3"/>
    <property type="match status" value="1"/>
</dbReference>
<organism evidence="4 5">
    <name type="scientific">Nonomuraea phyllanthi</name>
    <dbReference type="NCBI Taxonomy" id="2219224"/>
    <lineage>
        <taxon>Bacteria</taxon>
        <taxon>Bacillati</taxon>
        <taxon>Actinomycetota</taxon>
        <taxon>Actinomycetes</taxon>
        <taxon>Streptosporangiales</taxon>
        <taxon>Streptosporangiaceae</taxon>
        <taxon>Nonomuraea</taxon>
    </lineage>
</organism>
<evidence type="ECO:0000256" key="1">
    <source>
        <dbReference type="SAM" id="MobiDB-lite"/>
    </source>
</evidence>
<dbReference type="EMBL" id="VDLX02000004">
    <property type="protein sequence ID" value="KAB8195111.1"/>
    <property type="molecule type" value="Genomic_DNA"/>
</dbReference>
<gene>
    <name evidence="4" type="ORF">FH608_011995</name>
</gene>
<dbReference type="Proteomes" id="UP000312512">
    <property type="component" value="Unassembled WGS sequence"/>
</dbReference>
<dbReference type="InterPro" id="IPR050879">
    <property type="entry name" value="Acyltransferase_3"/>
</dbReference>
<comment type="caution">
    <text evidence="4">The sequence shown here is derived from an EMBL/GenBank/DDBJ whole genome shotgun (WGS) entry which is preliminary data.</text>
</comment>
<feature type="transmembrane region" description="Helical" evidence="2">
    <location>
        <begin position="235"/>
        <end position="256"/>
    </location>
</feature>
<accession>A0A5C4WN64</accession>
<name>A0A5C4WN64_9ACTN</name>
<feature type="region of interest" description="Disordered" evidence="1">
    <location>
        <begin position="1"/>
        <end position="33"/>
    </location>
</feature>
<dbReference type="OrthoDB" id="3404679at2"/>
<dbReference type="PANTHER" id="PTHR23028:SF53">
    <property type="entry name" value="ACYL_TRANSF_3 DOMAIN-CONTAINING PROTEIN"/>
    <property type="match status" value="1"/>
</dbReference>
<evidence type="ECO:0000313" key="4">
    <source>
        <dbReference type="EMBL" id="KAB8195111.1"/>
    </source>
</evidence>
<feature type="transmembrane region" description="Helical" evidence="2">
    <location>
        <begin position="403"/>
        <end position="420"/>
    </location>
</feature>
<evidence type="ECO:0000259" key="3">
    <source>
        <dbReference type="Pfam" id="PF01757"/>
    </source>
</evidence>
<keyword evidence="2" id="KW-0472">Membrane</keyword>
<dbReference type="GO" id="GO:0016020">
    <property type="term" value="C:membrane"/>
    <property type="evidence" value="ECO:0007669"/>
    <property type="project" value="TreeGrafter"/>
</dbReference>